<evidence type="ECO:0000313" key="4">
    <source>
        <dbReference type="Proteomes" id="UP000005408"/>
    </source>
</evidence>
<evidence type="ECO:0000313" key="3">
    <source>
        <dbReference type="EnsemblMetazoa" id="G25772.2:cds"/>
    </source>
</evidence>
<dbReference type="InterPro" id="IPR041243">
    <property type="entry name" value="STI1/HOP_DP"/>
</dbReference>
<dbReference type="RefSeq" id="XP_011436537.1">
    <property type="nucleotide sequence ID" value="XM_011438235.4"/>
</dbReference>
<dbReference type="Proteomes" id="UP000005408">
    <property type="component" value="Unassembled WGS sequence"/>
</dbReference>
<organism evidence="3 4">
    <name type="scientific">Magallana gigas</name>
    <name type="common">Pacific oyster</name>
    <name type="synonym">Crassostrea gigas</name>
    <dbReference type="NCBI Taxonomy" id="29159"/>
    <lineage>
        <taxon>Eukaryota</taxon>
        <taxon>Metazoa</taxon>
        <taxon>Spiralia</taxon>
        <taxon>Lophotrochozoa</taxon>
        <taxon>Mollusca</taxon>
        <taxon>Bivalvia</taxon>
        <taxon>Autobranchia</taxon>
        <taxon>Pteriomorphia</taxon>
        <taxon>Ostreida</taxon>
        <taxon>Ostreoidea</taxon>
        <taxon>Ostreidae</taxon>
        <taxon>Magallana</taxon>
    </lineage>
</organism>
<dbReference type="EnsemblMetazoa" id="G25772.2">
    <property type="protein sequence ID" value="G25772.2:cds"/>
    <property type="gene ID" value="G25772"/>
</dbReference>
<evidence type="ECO:0000256" key="1">
    <source>
        <dbReference type="ARBA" id="ARBA00022737"/>
    </source>
</evidence>
<evidence type="ECO:0000259" key="2">
    <source>
        <dbReference type="Pfam" id="PF17830"/>
    </source>
</evidence>
<reference evidence="3" key="1">
    <citation type="submission" date="2022-08" db="UniProtKB">
        <authorList>
            <consortium name="EnsemblMetazoa"/>
        </authorList>
    </citation>
    <scope>IDENTIFICATION</scope>
    <source>
        <strain evidence="3">05x7-T-G4-1.051#20</strain>
    </source>
</reference>
<name>A0A8W8KY17_MAGGI</name>
<dbReference type="Pfam" id="PF17830">
    <property type="entry name" value="STI1-HOP_DP"/>
    <property type="match status" value="1"/>
</dbReference>
<feature type="domain" description="STI1/HOP DP" evidence="2">
    <location>
        <begin position="20"/>
        <end position="64"/>
    </location>
</feature>
<protein>
    <recommendedName>
        <fullName evidence="2">STI1/HOP DP domain-containing protein</fullName>
    </recommendedName>
</protein>
<proteinExistence type="predicted"/>
<dbReference type="OrthoDB" id="6144205at2759"/>
<dbReference type="Gene3D" id="1.10.260.100">
    <property type="match status" value="1"/>
</dbReference>
<sequence>MAEGGIPLEEERLPTLQDFLNNERLRTLYQDPEVQMIFTEIENNPSTIHQHHNKSKVQEVLKLIQAEFDRYQPNMTPTCEFSGSR</sequence>
<accession>A0A8W8KY17</accession>
<dbReference type="AlphaFoldDB" id="A0A8W8KY17"/>
<keyword evidence="4" id="KW-1185">Reference proteome</keyword>
<keyword evidence="1" id="KW-0677">Repeat</keyword>
<dbReference type="GeneID" id="105334678"/>